<dbReference type="InParanoid" id="A0A286UPU2"/>
<proteinExistence type="predicted"/>
<dbReference type="Proteomes" id="UP000217199">
    <property type="component" value="Unassembled WGS sequence"/>
</dbReference>
<dbReference type="Pfam" id="PF00270">
    <property type="entry name" value="DEAD"/>
    <property type="match status" value="1"/>
</dbReference>
<evidence type="ECO:0000313" key="11">
    <source>
        <dbReference type="Proteomes" id="UP000217199"/>
    </source>
</evidence>
<dbReference type="SUPFAM" id="SSF52540">
    <property type="entry name" value="P-loop containing nucleoside triphosphate hydrolases"/>
    <property type="match status" value="1"/>
</dbReference>
<dbReference type="GO" id="GO:0016787">
    <property type="term" value="F:hydrolase activity"/>
    <property type="evidence" value="ECO:0007669"/>
    <property type="project" value="UniProtKB-KW"/>
</dbReference>
<evidence type="ECO:0000256" key="2">
    <source>
        <dbReference type="ARBA" id="ARBA00022741"/>
    </source>
</evidence>
<dbReference type="PROSITE" id="PS51192">
    <property type="entry name" value="HELICASE_ATP_BIND_1"/>
    <property type="match status" value="1"/>
</dbReference>
<dbReference type="InterPro" id="IPR027417">
    <property type="entry name" value="P-loop_NTPase"/>
</dbReference>
<evidence type="ECO:0000256" key="3">
    <source>
        <dbReference type="ARBA" id="ARBA00022801"/>
    </source>
</evidence>
<dbReference type="InterPro" id="IPR014001">
    <property type="entry name" value="Helicase_ATP-bd"/>
</dbReference>
<evidence type="ECO:0000259" key="8">
    <source>
        <dbReference type="PROSITE" id="PS51192"/>
    </source>
</evidence>
<evidence type="ECO:0000313" key="10">
    <source>
        <dbReference type="EMBL" id="PAV21598.1"/>
    </source>
</evidence>
<dbReference type="InterPro" id="IPR011545">
    <property type="entry name" value="DEAD/DEAH_box_helicase_dom"/>
</dbReference>
<keyword evidence="11" id="KW-1185">Reference proteome</keyword>
<accession>A0A286UPU2</accession>
<comment type="caution">
    <text evidence="10">The sequence shown here is derived from an EMBL/GenBank/DDBJ whole genome shotgun (WGS) entry which is preliminary data.</text>
</comment>
<evidence type="ECO:0000256" key="4">
    <source>
        <dbReference type="ARBA" id="ARBA00022806"/>
    </source>
</evidence>
<evidence type="ECO:0000256" key="5">
    <source>
        <dbReference type="ARBA" id="ARBA00022840"/>
    </source>
</evidence>
<feature type="compositionally biased region" description="Basic and acidic residues" evidence="7">
    <location>
        <begin position="93"/>
        <end position="105"/>
    </location>
</feature>
<keyword evidence="4" id="KW-0347">Helicase</keyword>
<feature type="region of interest" description="Disordered" evidence="7">
    <location>
        <begin position="37"/>
        <end position="77"/>
    </location>
</feature>
<keyword evidence="3 10" id="KW-0378">Hydrolase</keyword>
<dbReference type="CDD" id="cd18787">
    <property type="entry name" value="SF2_C_DEAD"/>
    <property type="match status" value="1"/>
</dbReference>
<evidence type="ECO:0000259" key="9">
    <source>
        <dbReference type="PROSITE" id="PS51194"/>
    </source>
</evidence>
<dbReference type="Pfam" id="PF00271">
    <property type="entry name" value="Helicase_C"/>
    <property type="match status" value="1"/>
</dbReference>
<feature type="domain" description="Helicase ATP-binding" evidence="8">
    <location>
        <begin position="180"/>
        <end position="431"/>
    </location>
</feature>
<evidence type="ECO:0000256" key="1">
    <source>
        <dbReference type="ARBA" id="ARBA00012552"/>
    </source>
</evidence>
<reference evidence="10 11" key="1">
    <citation type="journal article" date="2017" name="Mol. Ecol.">
        <title>Comparative and population genomic landscape of Phellinus noxius: A hypervariable fungus causing root rot in trees.</title>
        <authorList>
            <person name="Chung C.L."/>
            <person name="Lee T.J."/>
            <person name="Akiba M."/>
            <person name="Lee H.H."/>
            <person name="Kuo T.H."/>
            <person name="Liu D."/>
            <person name="Ke H.M."/>
            <person name="Yokoi T."/>
            <person name="Roa M.B."/>
            <person name="Lu M.J."/>
            <person name="Chang Y.Y."/>
            <person name="Ann P.J."/>
            <person name="Tsai J.N."/>
            <person name="Chen C.Y."/>
            <person name="Tzean S.S."/>
            <person name="Ota Y."/>
            <person name="Hattori T."/>
            <person name="Sahashi N."/>
            <person name="Liou R.F."/>
            <person name="Kikuchi T."/>
            <person name="Tsai I.J."/>
        </authorList>
    </citation>
    <scope>NUCLEOTIDE SEQUENCE [LARGE SCALE GENOMIC DNA]</scope>
    <source>
        <strain evidence="10 11">FFPRI411160</strain>
    </source>
</reference>
<comment type="catalytic activity">
    <reaction evidence="6">
        <text>ATP + H2O = ADP + phosphate + H(+)</text>
        <dbReference type="Rhea" id="RHEA:13065"/>
        <dbReference type="ChEBI" id="CHEBI:15377"/>
        <dbReference type="ChEBI" id="CHEBI:15378"/>
        <dbReference type="ChEBI" id="CHEBI:30616"/>
        <dbReference type="ChEBI" id="CHEBI:43474"/>
        <dbReference type="ChEBI" id="CHEBI:456216"/>
        <dbReference type="EC" id="3.6.4.13"/>
    </reaction>
</comment>
<dbReference type="SMART" id="SM00490">
    <property type="entry name" value="HELICc"/>
    <property type="match status" value="1"/>
</dbReference>
<organism evidence="10 11">
    <name type="scientific">Pyrrhoderma noxium</name>
    <dbReference type="NCBI Taxonomy" id="2282107"/>
    <lineage>
        <taxon>Eukaryota</taxon>
        <taxon>Fungi</taxon>
        <taxon>Dikarya</taxon>
        <taxon>Basidiomycota</taxon>
        <taxon>Agaricomycotina</taxon>
        <taxon>Agaricomycetes</taxon>
        <taxon>Hymenochaetales</taxon>
        <taxon>Hymenochaetaceae</taxon>
        <taxon>Pyrrhoderma</taxon>
    </lineage>
</organism>
<dbReference type="STRING" id="2282107.A0A286UPU2"/>
<dbReference type="GO" id="GO:0003724">
    <property type="term" value="F:RNA helicase activity"/>
    <property type="evidence" value="ECO:0007669"/>
    <property type="project" value="UniProtKB-EC"/>
</dbReference>
<dbReference type="GO" id="GO:0005524">
    <property type="term" value="F:ATP binding"/>
    <property type="evidence" value="ECO:0007669"/>
    <property type="project" value="UniProtKB-KW"/>
</dbReference>
<feature type="region of interest" description="Disordered" evidence="7">
    <location>
        <begin position="93"/>
        <end position="135"/>
    </location>
</feature>
<evidence type="ECO:0000256" key="7">
    <source>
        <dbReference type="SAM" id="MobiDB-lite"/>
    </source>
</evidence>
<dbReference type="PANTHER" id="PTHR47960">
    <property type="entry name" value="DEAD-BOX ATP-DEPENDENT RNA HELICASE 50"/>
    <property type="match status" value="1"/>
</dbReference>
<gene>
    <name evidence="10" type="ORF">PNOK_0155500</name>
</gene>
<dbReference type="AlphaFoldDB" id="A0A286UPU2"/>
<dbReference type="GO" id="GO:0003676">
    <property type="term" value="F:nucleic acid binding"/>
    <property type="evidence" value="ECO:0007669"/>
    <property type="project" value="InterPro"/>
</dbReference>
<keyword evidence="5" id="KW-0067">ATP-binding</keyword>
<dbReference type="PROSITE" id="PS51194">
    <property type="entry name" value="HELICASE_CTER"/>
    <property type="match status" value="1"/>
</dbReference>
<dbReference type="OrthoDB" id="10256233at2759"/>
<dbReference type="InterPro" id="IPR001650">
    <property type="entry name" value="Helicase_C-like"/>
</dbReference>
<dbReference type="Gene3D" id="3.40.50.300">
    <property type="entry name" value="P-loop containing nucleotide triphosphate hydrolases"/>
    <property type="match status" value="2"/>
</dbReference>
<dbReference type="SMART" id="SM00487">
    <property type="entry name" value="DEXDc"/>
    <property type="match status" value="1"/>
</dbReference>
<sequence length="619" mass="67828">MPSNLLLSLRSRFIRPSSYITRSFHPATTLEAAARREKNNHSWTAQGRRNSINSKSKSQKKTPSRIRLPKDIRPANSAGKYEVAKNANRVVRTKNDATTEKKSDRVSSQTHKVREQSAVEASIDEEFDRSATSGDDPLLTSFSSPPLIPAFSQSVADILGSSAVPTPIQALSLKHLSSLSDEPSEWKKFLLASETGSGKSLAYLLPLLQYLKMTEGSIPNTPPSVLVNPRALVLAPTHELSRQLSATAKSLVHHAKLRILCASKSNVPNTALGRTSGHTTARQMKHIIGSLGGINGEIDVHMQSVTNNRPVDVLVSTPMKALEMIRGWGWDKVGKPDPKGEGRTFKPGKSEMDLKRVECVVVDEADVLFDPDFRDVLQGIFSEISSARGYPVTPTTNDPVASPFHLILTSATIPASLSSYLNTCHPTLTRLASPHLHKLPSTLHTEYVSWTGGNRFADIERRLRRVWAEDALRGPGTPRSRVLIFCNRSTAVYALGEHLTTRGIPNRTLASTSSARARGSNKHLEGFVKGAKTEDKDDNDSPRVLITTSLLSRGLDFAPSVQHIFIVDLPRNMIDFLHRAGRSGRAGHQGRVVIFGKTKGRGSAADDAIRRKIRALARH</sequence>
<dbReference type="EMBL" id="NBII01000002">
    <property type="protein sequence ID" value="PAV21598.1"/>
    <property type="molecule type" value="Genomic_DNA"/>
</dbReference>
<evidence type="ECO:0000256" key="6">
    <source>
        <dbReference type="ARBA" id="ARBA00047984"/>
    </source>
</evidence>
<name>A0A286UPU2_9AGAM</name>
<dbReference type="EC" id="3.6.4.13" evidence="1"/>
<keyword evidence="2" id="KW-0547">Nucleotide-binding</keyword>
<feature type="domain" description="Helicase C-terminal" evidence="9">
    <location>
        <begin position="458"/>
        <end position="619"/>
    </location>
</feature>
<protein>
    <recommendedName>
        <fullName evidence="1">RNA helicase</fullName>
        <ecNumber evidence="1">3.6.4.13</ecNumber>
    </recommendedName>
</protein>